<evidence type="ECO:0008006" key="4">
    <source>
        <dbReference type="Google" id="ProtNLM"/>
    </source>
</evidence>
<evidence type="ECO:0000313" key="2">
    <source>
        <dbReference type="EMBL" id="PTE14622.1"/>
    </source>
</evidence>
<dbReference type="Proteomes" id="UP000241362">
    <property type="component" value="Unassembled WGS sequence"/>
</dbReference>
<accession>A0A2T4J9Q3</accession>
<organism evidence="2 3">
    <name type="scientific">Fuscovulum blasticum DSM 2131</name>
    <dbReference type="NCBI Taxonomy" id="1188250"/>
    <lineage>
        <taxon>Bacteria</taxon>
        <taxon>Pseudomonadati</taxon>
        <taxon>Pseudomonadota</taxon>
        <taxon>Alphaproteobacteria</taxon>
        <taxon>Rhodobacterales</taxon>
        <taxon>Paracoccaceae</taxon>
        <taxon>Pseudogemmobacter</taxon>
    </lineage>
</organism>
<proteinExistence type="predicted"/>
<keyword evidence="1" id="KW-0472">Membrane</keyword>
<gene>
    <name evidence="2" type="ORF">C5F44_09445</name>
</gene>
<keyword evidence="1" id="KW-0812">Transmembrane</keyword>
<evidence type="ECO:0000256" key="1">
    <source>
        <dbReference type="SAM" id="Phobius"/>
    </source>
</evidence>
<name>A0A2T4J9Q3_FUSBL</name>
<evidence type="ECO:0000313" key="3">
    <source>
        <dbReference type="Proteomes" id="UP000241362"/>
    </source>
</evidence>
<reference evidence="2 3" key="1">
    <citation type="submission" date="2018-03" db="EMBL/GenBank/DDBJ databases">
        <title>Rhodobacter blasticus.</title>
        <authorList>
            <person name="Meyer T.E."/>
            <person name="Miller S."/>
            <person name="Lodha T."/>
            <person name="Gandham S."/>
            <person name="Chintalapati S."/>
            <person name="Chintalapati V.R."/>
        </authorList>
    </citation>
    <scope>NUCLEOTIDE SEQUENCE [LARGE SCALE GENOMIC DNA]</scope>
    <source>
        <strain evidence="2 3">DSM 2131</strain>
    </source>
</reference>
<comment type="caution">
    <text evidence="2">The sequence shown here is derived from an EMBL/GenBank/DDBJ whole genome shotgun (WGS) entry which is preliminary data.</text>
</comment>
<feature type="transmembrane region" description="Helical" evidence="1">
    <location>
        <begin position="66"/>
        <end position="85"/>
    </location>
</feature>
<keyword evidence="3" id="KW-1185">Reference proteome</keyword>
<sequence length="88" mass="10335">MIGWLRLMAFALVGLTIIYFFVGLYSRSVRREKLEKRWVSEGLEGDRDAWIEEGMKAYDRGLKKKLLWLIYILPLTAATVAFYVVNFK</sequence>
<dbReference type="EMBL" id="PZKE01000007">
    <property type="protein sequence ID" value="PTE14622.1"/>
    <property type="molecule type" value="Genomic_DNA"/>
</dbReference>
<dbReference type="AlphaFoldDB" id="A0A2T4J9Q3"/>
<keyword evidence="1" id="KW-1133">Transmembrane helix</keyword>
<protein>
    <recommendedName>
        <fullName evidence="4">Cation/multidrug efflux pump</fullName>
    </recommendedName>
</protein>
<feature type="transmembrane region" description="Helical" evidence="1">
    <location>
        <begin position="6"/>
        <end position="26"/>
    </location>
</feature>